<keyword evidence="1" id="KW-0812">Transmembrane</keyword>
<protein>
    <submittedName>
        <fullName evidence="2">Uncharacterized protein</fullName>
    </submittedName>
</protein>
<evidence type="ECO:0000313" key="2">
    <source>
        <dbReference type="EMBL" id="MDM8563852.1"/>
    </source>
</evidence>
<proteinExistence type="predicted"/>
<keyword evidence="1" id="KW-1133">Transmembrane helix</keyword>
<dbReference type="EMBL" id="JAUCGM010000919">
    <property type="protein sequence ID" value="MDM8563852.1"/>
    <property type="molecule type" value="Genomic_DNA"/>
</dbReference>
<accession>A0ABT7VW85</accession>
<organism evidence="2 3">
    <name type="scientific">Candidatus Marithioploca araucensis</name>
    <dbReference type="NCBI Taxonomy" id="70273"/>
    <lineage>
        <taxon>Bacteria</taxon>
        <taxon>Pseudomonadati</taxon>
        <taxon>Pseudomonadota</taxon>
        <taxon>Gammaproteobacteria</taxon>
        <taxon>Thiotrichales</taxon>
        <taxon>Thiotrichaceae</taxon>
        <taxon>Candidatus Marithioploca</taxon>
    </lineage>
</organism>
<feature type="transmembrane region" description="Helical" evidence="1">
    <location>
        <begin position="34"/>
        <end position="52"/>
    </location>
</feature>
<reference evidence="2" key="1">
    <citation type="submission" date="2023-06" db="EMBL/GenBank/DDBJ databases">
        <title>Uncultivated large filamentous bacteria from sulfidic sediments reveal new species and different genomic features in energy metabolism and defense.</title>
        <authorList>
            <person name="Fonseca A."/>
        </authorList>
    </citation>
    <scope>NUCLEOTIDE SEQUENCE</scope>
    <source>
        <strain evidence="2">HSG4</strain>
    </source>
</reference>
<keyword evidence="3" id="KW-1185">Reference proteome</keyword>
<gene>
    <name evidence="2" type="ORF">QUF54_10915</name>
</gene>
<keyword evidence="1" id="KW-0472">Membrane</keyword>
<comment type="caution">
    <text evidence="2">The sequence shown here is derived from an EMBL/GenBank/DDBJ whole genome shotgun (WGS) entry which is preliminary data.</text>
</comment>
<evidence type="ECO:0000313" key="3">
    <source>
        <dbReference type="Proteomes" id="UP001171945"/>
    </source>
</evidence>
<dbReference type="Proteomes" id="UP001171945">
    <property type="component" value="Unassembled WGS sequence"/>
</dbReference>
<sequence>MVGKKRTLPTLQKLLYFNVLVGNKKTVAHPTKTTWLMFAPTLIAIVGAYLRVCPSFKIR</sequence>
<name>A0ABT7VW85_9GAMM</name>
<evidence type="ECO:0000256" key="1">
    <source>
        <dbReference type="SAM" id="Phobius"/>
    </source>
</evidence>